<dbReference type="STRING" id="1754190.A0A1Y1YT25"/>
<accession>A0A1Y1YT25</accession>
<dbReference type="InterPro" id="IPR017978">
    <property type="entry name" value="GPCR_3_C"/>
</dbReference>
<dbReference type="AlphaFoldDB" id="A0A1Y1YT25"/>
<feature type="transmembrane region" description="Helical" evidence="5">
    <location>
        <begin position="915"/>
        <end position="939"/>
    </location>
</feature>
<feature type="transmembrane region" description="Helical" evidence="5">
    <location>
        <begin position="842"/>
        <end position="860"/>
    </location>
</feature>
<protein>
    <recommendedName>
        <fullName evidence="6">G-protein coupled receptors family 3 profile domain-containing protein</fullName>
    </recommendedName>
</protein>
<evidence type="ECO:0000313" key="7">
    <source>
        <dbReference type="EMBL" id="ORY00725.1"/>
    </source>
</evidence>
<comment type="caution">
    <text evidence="7">The sequence shown here is derived from an EMBL/GenBank/DDBJ whole genome shotgun (WGS) entry which is preliminary data.</text>
</comment>
<dbReference type="GO" id="GO:0004930">
    <property type="term" value="F:G protein-coupled receptor activity"/>
    <property type="evidence" value="ECO:0007669"/>
    <property type="project" value="InterPro"/>
</dbReference>
<dbReference type="OrthoDB" id="2178983at2759"/>
<feature type="transmembrane region" description="Helical" evidence="5">
    <location>
        <begin position="951"/>
        <end position="973"/>
    </location>
</feature>
<feature type="transmembrane region" description="Helical" evidence="5">
    <location>
        <begin position="872"/>
        <end position="895"/>
    </location>
</feature>
<comment type="subcellular location">
    <subcellularLocation>
        <location evidence="1">Membrane</location>
        <topology evidence="1">Multi-pass membrane protein</topology>
    </subcellularLocation>
</comment>
<keyword evidence="8" id="KW-1185">Reference proteome</keyword>
<keyword evidence="3 5" id="KW-1133">Transmembrane helix</keyword>
<keyword evidence="4 5" id="KW-0472">Membrane</keyword>
<evidence type="ECO:0000256" key="2">
    <source>
        <dbReference type="ARBA" id="ARBA00022692"/>
    </source>
</evidence>
<dbReference type="GO" id="GO:0016020">
    <property type="term" value="C:membrane"/>
    <property type="evidence" value="ECO:0007669"/>
    <property type="project" value="UniProtKB-SubCell"/>
</dbReference>
<evidence type="ECO:0000256" key="4">
    <source>
        <dbReference type="ARBA" id="ARBA00023136"/>
    </source>
</evidence>
<evidence type="ECO:0000256" key="3">
    <source>
        <dbReference type="ARBA" id="ARBA00022989"/>
    </source>
</evidence>
<dbReference type="Pfam" id="PF00003">
    <property type="entry name" value="7tm_3"/>
    <property type="match status" value="1"/>
</dbReference>
<evidence type="ECO:0000313" key="8">
    <source>
        <dbReference type="Proteomes" id="UP000193920"/>
    </source>
</evidence>
<name>A0A1Y1YT25_9FUNG</name>
<evidence type="ECO:0000259" key="6">
    <source>
        <dbReference type="Pfam" id="PF00003"/>
    </source>
</evidence>
<keyword evidence="2 5" id="KW-0812">Transmembrane</keyword>
<proteinExistence type="predicted"/>
<feature type="transmembrane region" description="Helical" evidence="5">
    <location>
        <begin position="7"/>
        <end position="24"/>
    </location>
</feature>
<sequence length="1029" mass="118789">MFYNNKKLIYYIVVYLFAVQLSILKNVNIYSSDDFFEYFSKNDNEDSVTLIINNDVKIFSSNKEINLTNHINKLKFQGISKDVSSLNLSSVLNGIIFSNEIKNIEFSNIKVEGQFFYNENKNITYGNTIHYGSIDYSLNSDSEGLLYYVNSDYYGKANEIGNCIKIKNANAIFYKSNLYGDSSCTTNRIVNYNGNGESSIIINESMVKGKGVNSLFYINNGIIESYNSSFLDFYSNNHPGGAFSIIDNNYSNFYNCTFDSGYSKDRGAVFYLFNNKEFNGEKITANNITAEHEGTLIYTSADNSIITKIVLTYITETNIVTKTGDGKGLIALDFNFEDAWCKSKGYSAFIYHTVESITSDGVFHINGCDIKNIMMYTDFTVELIGWNNKGNLIVENCHFSNIYGPSSGINYNFDQASFKNLTVDTFYSNNPSVNNFDIIDTHITNFISRGHLFFIEKSTMTIENSEFICSPNNKIENDISNYFKLQSNAGMHGILMLNSRSGSLNIKNSRFENFSYYFGIRITRDTTVNIENSYFGNSFFTRGLFLLKRYDSVSSVGRYVITDSTFDSIYGEKGSVFSINEQEFSSYGYNITNCIFKNNYSRYGGVIYSINRYSPELIKFEDCEFINNQSELAIPYFSNYDEMINIKEAFVTNPTYIKNENNNEIIKLYSGDTINKDIKYTIYNDFNSQLYFHESMDEIEESIDKMPFYHIEINDTLNAEIIGSKFNYCYYDSCILPKIRGTERIIYFNVFYNNIVGNPGVYAIQFELRTFGKFVKFENNKDSFEIEILPCPSETNEYNKNTTNNILYINQNIETNDFKSCYIPYCTPPCANNGKCVNNNSFSLIYATILIKMLRIYAIYHHPRHKVISKSTMYGFIISISLFHIFISLMEFSLGLKFSQKSINNKNEEYQECHYPLLSNFSSIVNIIVLMVGSVIAYLNRHIEKIYNENLTVPIYVYILCYVFTYIFNYYSIPGNIKSYFEALSILIYTLTIINYLFLKRVRRIASEIDAERSKRSINKQFYINNNRK</sequence>
<feature type="domain" description="G-protein coupled receptors family 3 profile" evidence="6">
    <location>
        <begin position="841"/>
        <end position="999"/>
    </location>
</feature>
<dbReference type="Proteomes" id="UP000193920">
    <property type="component" value="Unassembled WGS sequence"/>
</dbReference>
<feature type="transmembrane region" description="Helical" evidence="5">
    <location>
        <begin position="979"/>
        <end position="999"/>
    </location>
</feature>
<gene>
    <name evidence="7" type="ORF">LY90DRAFT_678714</name>
</gene>
<evidence type="ECO:0000256" key="5">
    <source>
        <dbReference type="SAM" id="Phobius"/>
    </source>
</evidence>
<dbReference type="EMBL" id="MCOG01000518">
    <property type="protein sequence ID" value="ORY00725.1"/>
    <property type="molecule type" value="Genomic_DNA"/>
</dbReference>
<reference evidence="7 8" key="1">
    <citation type="submission" date="2016-08" db="EMBL/GenBank/DDBJ databases">
        <title>A Parts List for Fungal Cellulosomes Revealed by Comparative Genomics.</title>
        <authorList>
            <consortium name="DOE Joint Genome Institute"/>
            <person name="Haitjema C.H."/>
            <person name="Gilmore S.P."/>
            <person name="Henske J.K."/>
            <person name="Solomon K.V."/>
            <person name="De Groot R."/>
            <person name="Kuo A."/>
            <person name="Mondo S.J."/>
            <person name="Salamov A.A."/>
            <person name="Labutti K."/>
            <person name="Zhao Z."/>
            <person name="Chiniquy J."/>
            <person name="Barry K."/>
            <person name="Brewer H.M."/>
            <person name="Purvine S.O."/>
            <person name="Wright A.T."/>
            <person name="Boxma B."/>
            <person name="Van Alen T."/>
            <person name="Hackstein J.H."/>
            <person name="Baker S.E."/>
            <person name="Grigoriev I.V."/>
            <person name="O'Malley M.A."/>
        </authorList>
    </citation>
    <scope>NUCLEOTIDE SEQUENCE [LARGE SCALE GENOMIC DNA]</scope>
    <source>
        <strain evidence="7 8">G1</strain>
    </source>
</reference>
<evidence type="ECO:0000256" key="1">
    <source>
        <dbReference type="ARBA" id="ARBA00004141"/>
    </source>
</evidence>
<organism evidence="7 8">
    <name type="scientific">Neocallimastix californiae</name>
    <dbReference type="NCBI Taxonomy" id="1754190"/>
    <lineage>
        <taxon>Eukaryota</taxon>
        <taxon>Fungi</taxon>
        <taxon>Fungi incertae sedis</taxon>
        <taxon>Chytridiomycota</taxon>
        <taxon>Chytridiomycota incertae sedis</taxon>
        <taxon>Neocallimastigomycetes</taxon>
        <taxon>Neocallimastigales</taxon>
        <taxon>Neocallimastigaceae</taxon>
        <taxon>Neocallimastix</taxon>
    </lineage>
</organism>